<dbReference type="EnsemblPlants" id="AET03770">
    <property type="protein sequence ID" value="AET03770"/>
    <property type="gene ID" value="MTR_8g075470"/>
</dbReference>
<dbReference type="eggNOG" id="KOG1182">
    <property type="taxonomic scope" value="Eukaryota"/>
</dbReference>
<accession>A0A0C3Y3C7</accession>
<dbReference type="InterPro" id="IPR029061">
    <property type="entry name" value="THDP-binding"/>
</dbReference>
<proteinExistence type="predicted"/>
<reference evidence="4 6" key="1">
    <citation type="journal article" date="2011" name="Nature">
        <title>The Medicago genome provides insight into the evolution of rhizobial symbioses.</title>
        <authorList>
            <person name="Young N.D."/>
            <person name="Debelle F."/>
            <person name="Oldroyd G.E."/>
            <person name="Geurts R."/>
            <person name="Cannon S.B."/>
            <person name="Udvardi M.K."/>
            <person name="Benedito V.A."/>
            <person name="Mayer K.F."/>
            <person name="Gouzy J."/>
            <person name="Schoof H."/>
            <person name="Van de Peer Y."/>
            <person name="Proost S."/>
            <person name="Cook D.R."/>
            <person name="Meyers B.C."/>
            <person name="Spannagl M."/>
            <person name="Cheung F."/>
            <person name="De Mita S."/>
            <person name="Krishnakumar V."/>
            <person name="Gundlach H."/>
            <person name="Zhou S."/>
            <person name="Mudge J."/>
            <person name="Bharti A.K."/>
            <person name="Murray J.D."/>
            <person name="Naoumkina M.A."/>
            <person name="Rosen B."/>
            <person name="Silverstein K.A."/>
            <person name="Tang H."/>
            <person name="Rombauts S."/>
            <person name="Zhao P.X."/>
            <person name="Zhou P."/>
            <person name="Barbe V."/>
            <person name="Bardou P."/>
            <person name="Bechner M."/>
            <person name="Bellec A."/>
            <person name="Berger A."/>
            <person name="Berges H."/>
            <person name="Bidwell S."/>
            <person name="Bisseling T."/>
            <person name="Choisne N."/>
            <person name="Couloux A."/>
            <person name="Denny R."/>
            <person name="Deshpande S."/>
            <person name="Dai X."/>
            <person name="Doyle J.J."/>
            <person name="Dudez A.M."/>
            <person name="Farmer A.D."/>
            <person name="Fouteau S."/>
            <person name="Franken C."/>
            <person name="Gibelin C."/>
            <person name="Gish J."/>
            <person name="Goldstein S."/>
            <person name="Gonzalez A.J."/>
            <person name="Green P.J."/>
            <person name="Hallab A."/>
            <person name="Hartog M."/>
            <person name="Hua A."/>
            <person name="Humphray S.J."/>
            <person name="Jeong D.H."/>
            <person name="Jing Y."/>
            <person name="Jocker A."/>
            <person name="Kenton S.M."/>
            <person name="Kim D.J."/>
            <person name="Klee K."/>
            <person name="Lai H."/>
            <person name="Lang C."/>
            <person name="Lin S."/>
            <person name="Macmil S.L."/>
            <person name="Magdelenat G."/>
            <person name="Matthews L."/>
            <person name="McCorrison J."/>
            <person name="Monaghan E.L."/>
            <person name="Mun J.H."/>
            <person name="Najar F.Z."/>
            <person name="Nicholson C."/>
            <person name="Noirot C."/>
            <person name="O'Bleness M."/>
            <person name="Paule C.R."/>
            <person name="Poulain J."/>
            <person name="Prion F."/>
            <person name="Qin B."/>
            <person name="Qu C."/>
            <person name="Retzel E.F."/>
            <person name="Riddle C."/>
            <person name="Sallet E."/>
            <person name="Samain S."/>
            <person name="Samson N."/>
            <person name="Sanders I."/>
            <person name="Saurat O."/>
            <person name="Scarpelli C."/>
            <person name="Schiex T."/>
            <person name="Segurens B."/>
            <person name="Severin A.J."/>
            <person name="Sherrier D.J."/>
            <person name="Shi R."/>
            <person name="Sims S."/>
            <person name="Singer S.R."/>
            <person name="Sinharoy S."/>
            <person name="Sterck L."/>
            <person name="Viollet A."/>
            <person name="Wang B.B."/>
            <person name="Wang K."/>
            <person name="Wang M."/>
            <person name="Wang X."/>
            <person name="Warfsmann J."/>
            <person name="Weissenbach J."/>
            <person name="White D.D."/>
            <person name="White J.D."/>
            <person name="Wiley G.B."/>
            <person name="Wincker P."/>
            <person name="Xing Y."/>
            <person name="Yang L."/>
            <person name="Yao Z."/>
            <person name="Ying F."/>
            <person name="Zhai J."/>
            <person name="Zhou L."/>
            <person name="Zuber A."/>
            <person name="Denarie J."/>
            <person name="Dixon R.A."/>
            <person name="May G.D."/>
            <person name="Schwartz D.C."/>
            <person name="Rogers J."/>
            <person name="Quetier F."/>
            <person name="Town C.D."/>
            <person name="Roe B.A."/>
        </authorList>
    </citation>
    <scope>NUCLEOTIDE SEQUENCE [LARGE SCALE GENOMIC DNA]</scope>
    <source>
        <strain evidence="4">A17</strain>
        <strain evidence="5 6">cv. Jemalong A17</strain>
    </source>
</reference>
<evidence type="ECO:0000313" key="6">
    <source>
        <dbReference type="Proteomes" id="UP000002051"/>
    </source>
</evidence>
<dbReference type="InterPro" id="IPR001017">
    <property type="entry name" value="DH_E1"/>
</dbReference>
<feature type="coiled-coil region" evidence="2">
    <location>
        <begin position="316"/>
        <end position="354"/>
    </location>
</feature>
<dbReference type="CDD" id="cd02000">
    <property type="entry name" value="TPP_E1_PDC_ADC_BCADC"/>
    <property type="match status" value="1"/>
</dbReference>
<dbReference type="Proteomes" id="UP000002051">
    <property type="component" value="Chromosome 8"/>
</dbReference>
<evidence type="ECO:0000313" key="4">
    <source>
        <dbReference type="EMBL" id="AET03770.2"/>
    </source>
</evidence>
<keyword evidence="6" id="KW-1185">Reference proteome</keyword>
<evidence type="ECO:0000256" key="2">
    <source>
        <dbReference type="SAM" id="Coils"/>
    </source>
</evidence>
<dbReference type="Pfam" id="PF00676">
    <property type="entry name" value="E1_dh"/>
    <property type="match status" value="1"/>
</dbReference>
<dbReference type="GO" id="GO:0160157">
    <property type="term" value="C:branched-chain alpha-ketoacid dehydrogenase complex"/>
    <property type="evidence" value="ECO:0000318"/>
    <property type="project" value="GO_Central"/>
</dbReference>
<evidence type="ECO:0000256" key="1">
    <source>
        <dbReference type="ARBA" id="ARBA00023002"/>
    </source>
</evidence>
<keyword evidence="2" id="KW-0175">Coiled coil</keyword>
<protein>
    <submittedName>
        <fullName evidence="4">2-oxoisovalerate dehydrogenase E1 component, alpha subunit</fullName>
    </submittedName>
</protein>
<organism evidence="4 6">
    <name type="scientific">Medicago truncatula</name>
    <name type="common">Barrel medic</name>
    <name type="synonym">Medicago tribuloides</name>
    <dbReference type="NCBI Taxonomy" id="3880"/>
    <lineage>
        <taxon>Eukaryota</taxon>
        <taxon>Viridiplantae</taxon>
        <taxon>Streptophyta</taxon>
        <taxon>Embryophyta</taxon>
        <taxon>Tracheophyta</taxon>
        <taxon>Spermatophyta</taxon>
        <taxon>Magnoliopsida</taxon>
        <taxon>eudicotyledons</taxon>
        <taxon>Gunneridae</taxon>
        <taxon>Pentapetalae</taxon>
        <taxon>rosids</taxon>
        <taxon>fabids</taxon>
        <taxon>Fabales</taxon>
        <taxon>Fabaceae</taxon>
        <taxon>Papilionoideae</taxon>
        <taxon>50 kb inversion clade</taxon>
        <taxon>NPAAA clade</taxon>
        <taxon>Hologalegina</taxon>
        <taxon>IRL clade</taxon>
        <taxon>Trifolieae</taxon>
        <taxon>Medicago</taxon>
    </lineage>
</organism>
<dbReference type="GO" id="GO:0016624">
    <property type="term" value="F:oxidoreductase activity, acting on the aldehyde or oxo group of donors, disulfide as acceptor"/>
    <property type="evidence" value="ECO:0007669"/>
    <property type="project" value="InterPro"/>
</dbReference>
<reference evidence="5" key="3">
    <citation type="submission" date="2015-04" db="UniProtKB">
        <authorList>
            <consortium name="EnsemblPlants"/>
        </authorList>
    </citation>
    <scope>IDENTIFICATION</scope>
    <source>
        <strain evidence="5">cv. Jemalong A17</strain>
    </source>
</reference>
<dbReference type="PANTHER" id="PTHR43380:SF1">
    <property type="entry name" value="2-OXOISOVALERATE DEHYDROGENASE SUBUNIT ALPHA, MITOCHONDRIAL"/>
    <property type="match status" value="1"/>
</dbReference>
<feature type="domain" description="Dehydrogenase E1 component" evidence="3">
    <location>
        <begin position="42"/>
        <end position="281"/>
    </location>
</feature>
<evidence type="ECO:0000313" key="5">
    <source>
        <dbReference type="EnsemblPlants" id="AET03770"/>
    </source>
</evidence>
<dbReference type="AlphaFoldDB" id="G7LC20"/>
<gene>
    <name evidence="4" type="ordered locus">MTR_8g075470</name>
</gene>
<evidence type="ECO:0000259" key="3">
    <source>
        <dbReference type="Pfam" id="PF00676"/>
    </source>
</evidence>
<dbReference type="PANTHER" id="PTHR43380">
    <property type="entry name" value="2-OXOISOVALERATE DEHYDROGENASE SUBUNIT ALPHA, MITOCHONDRIAL"/>
    <property type="match status" value="1"/>
</dbReference>
<dbReference type="SUPFAM" id="SSF52518">
    <property type="entry name" value="Thiamin diphosphate-binding fold (THDP-binding)"/>
    <property type="match status" value="1"/>
</dbReference>
<dbReference type="EMBL" id="CM001224">
    <property type="protein sequence ID" value="AET03770.2"/>
    <property type="molecule type" value="Genomic_DNA"/>
</dbReference>
<dbReference type="InterPro" id="IPR050771">
    <property type="entry name" value="Alpha-ketoacid_DH_E1_comp"/>
</dbReference>
<dbReference type="STRING" id="3880.G7LC20"/>
<keyword evidence="1" id="KW-0560">Oxidoreductase</keyword>
<dbReference type="PaxDb" id="3880-AET03770"/>
<reference evidence="4 6" key="2">
    <citation type="journal article" date="2014" name="BMC Genomics">
        <title>An improved genome release (version Mt4.0) for the model legume Medicago truncatula.</title>
        <authorList>
            <person name="Tang H."/>
            <person name="Krishnakumar V."/>
            <person name="Bidwell S."/>
            <person name="Rosen B."/>
            <person name="Chan A."/>
            <person name="Zhou S."/>
            <person name="Gentzbittel L."/>
            <person name="Childs K.L."/>
            <person name="Yandell M."/>
            <person name="Gundlach H."/>
            <person name="Mayer K.F."/>
            <person name="Schwartz D.C."/>
            <person name="Town C.D."/>
        </authorList>
    </citation>
    <scope>GENOME REANNOTATION</scope>
    <source>
        <strain evidence="5 6">cv. Jemalong A17</strain>
    </source>
</reference>
<accession>G7LC20</accession>
<sequence length="365" mass="41391">MGGESWKSIWRICTILFTTSDRNLDSRHHKKEWYALGKEMAVRMYSEMRQGRISFYLTSMGEEAVNIASAAALSSDDISCFSDCCYREPGVLLWRGFTLQQFAHQCFVNTNDFGKGRQMPIHYGSNNHNYFTVSSPIANSEHNFLKLLVPAYSLKMDGKSAFAVTFCGDGHFHAGMNFAAVMEAPVIFICRNNGWAISTPVEEQLRSDGIVVKGQAYGIWSIRVDGNDALAVYSAVHTAREIAIKEQRPVLIEALSYRVGHHSTSDDSTKYRAIDEIGKWKEILRIDSKNGLKGMVGGVTRMNCFFEFVLQLMHAIQVAEKAQKKQERELRNIIEKLSSNLEEQERELRNIIEKHPKDYPSDVPL</sequence>
<dbReference type="HOGENOM" id="CLU_029393_1_2_1"/>
<dbReference type="Gene3D" id="3.40.50.970">
    <property type="match status" value="1"/>
</dbReference>
<dbReference type="GO" id="GO:0009083">
    <property type="term" value="P:branched-chain amino acid catabolic process"/>
    <property type="evidence" value="ECO:0000318"/>
    <property type="project" value="GO_Central"/>
</dbReference>
<name>G7LC20_MEDTR</name>